<dbReference type="EMBL" id="CAUJNA010003853">
    <property type="protein sequence ID" value="CAJ1411057.1"/>
    <property type="molecule type" value="Genomic_DNA"/>
</dbReference>
<dbReference type="SUPFAM" id="SSF50729">
    <property type="entry name" value="PH domain-like"/>
    <property type="match status" value="1"/>
</dbReference>
<dbReference type="PROSITE" id="PS50003">
    <property type="entry name" value="PH_DOMAIN"/>
    <property type="match status" value="1"/>
</dbReference>
<keyword evidence="3" id="KW-1185">Reference proteome</keyword>
<feature type="domain" description="PH" evidence="1">
    <location>
        <begin position="77"/>
        <end position="182"/>
    </location>
</feature>
<evidence type="ECO:0000259" key="1">
    <source>
        <dbReference type="PROSITE" id="PS50003"/>
    </source>
</evidence>
<name>A0AA36JSS3_9DINO</name>
<organism evidence="2 3">
    <name type="scientific">Effrenium voratum</name>
    <dbReference type="NCBI Taxonomy" id="2562239"/>
    <lineage>
        <taxon>Eukaryota</taxon>
        <taxon>Sar</taxon>
        <taxon>Alveolata</taxon>
        <taxon>Dinophyceae</taxon>
        <taxon>Suessiales</taxon>
        <taxon>Symbiodiniaceae</taxon>
        <taxon>Effrenium</taxon>
    </lineage>
</organism>
<proteinExistence type="predicted"/>
<dbReference type="InterPro" id="IPR001849">
    <property type="entry name" value="PH_domain"/>
</dbReference>
<comment type="caution">
    <text evidence="2">The sequence shown here is derived from an EMBL/GenBank/DDBJ whole genome shotgun (WGS) entry which is preliminary data.</text>
</comment>
<evidence type="ECO:0000313" key="3">
    <source>
        <dbReference type="Proteomes" id="UP001178507"/>
    </source>
</evidence>
<dbReference type="Gene3D" id="2.30.29.30">
    <property type="entry name" value="Pleckstrin-homology domain (PH domain)/Phosphotyrosine-binding domain (PTB)"/>
    <property type="match status" value="1"/>
</dbReference>
<accession>A0AA36JSS3</accession>
<dbReference type="AlphaFoldDB" id="A0AA36JSS3"/>
<reference evidence="2" key="1">
    <citation type="submission" date="2023-08" db="EMBL/GenBank/DDBJ databases">
        <authorList>
            <person name="Chen Y."/>
            <person name="Shah S."/>
            <person name="Dougan E. K."/>
            <person name="Thang M."/>
            <person name="Chan C."/>
        </authorList>
    </citation>
    <scope>NUCLEOTIDE SEQUENCE</scope>
</reference>
<protein>
    <recommendedName>
        <fullName evidence="1">PH domain-containing protein</fullName>
    </recommendedName>
</protein>
<gene>
    <name evidence="2" type="ORF">EVOR1521_LOCUS31727</name>
</gene>
<sequence length="195" mass="22302">MATYAKDSGSTTASMSLTPSCRSELAVAKKPRQPSHRVPATEMRLATSVAACIAFPRSTPRRMQRGEELRARDEFMQVRIEGFVQKRVLGMWWTPFWAVLDQSALRFYKNEQASISRPEEPEELVALPLRAELSMDNLTWVVCRDARTRRKVMYIRSGSEPACWEDVATARLWHWALNETHRSEPESAESARSSQ</sequence>
<dbReference type="Proteomes" id="UP001178507">
    <property type="component" value="Unassembled WGS sequence"/>
</dbReference>
<evidence type="ECO:0000313" key="2">
    <source>
        <dbReference type="EMBL" id="CAJ1411057.1"/>
    </source>
</evidence>
<dbReference type="InterPro" id="IPR011993">
    <property type="entry name" value="PH-like_dom_sf"/>
</dbReference>